<reference evidence="2" key="3">
    <citation type="submission" date="2025-09" db="UniProtKB">
        <authorList>
            <consortium name="Ensembl"/>
        </authorList>
    </citation>
    <scope>IDENTIFICATION</scope>
</reference>
<dbReference type="GeneTree" id="ENSGT00940000171718"/>
<reference evidence="2 3" key="1">
    <citation type="submission" date="2020-10" db="EMBL/GenBank/DDBJ databases">
        <title>Pygocentrus nattereri (red-bellied piranha) genome, fPygNat1, primary haplotype.</title>
        <authorList>
            <person name="Myers G."/>
            <person name="Meyer A."/>
            <person name="Karagic N."/>
            <person name="Pippel M."/>
            <person name="Winkler S."/>
            <person name="Tracey A."/>
            <person name="Wood J."/>
            <person name="Formenti G."/>
            <person name="Howe K."/>
            <person name="Fedrigo O."/>
            <person name="Jarvis E.D."/>
        </authorList>
    </citation>
    <scope>NUCLEOTIDE SEQUENCE [LARGE SCALE GENOMIC DNA]</scope>
</reference>
<evidence type="ECO:0000256" key="1">
    <source>
        <dbReference type="SAM" id="MobiDB-lite"/>
    </source>
</evidence>
<organism evidence="2 3">
    <name type="scientific">Pygocentrus nattereri</name>
    <name type="common">Red-bellied piranha</name>
    <dbReference type="NCBI Taxonomy" id="42514"/>
    <lineage>
        <taxon>Eukaryota</taxon>
        <taxon>Metazoa</taxon>
        <taxon>Chordata</taxon>
        <taxon>Craniata</taxon>
        <taxon>Vertebrata</taxon>
        <taxon>Euteleostomi</taxon>
        <taxon>Actinopterygii</taxon>
        <taxon>Neopterygii</taxon>
        <taxon>Teleostei</taxon>
        <taxon>Ostariophysi</taxon>
        <taxon>Characiformes</taxon>
        <taxon>Characoidei</taxon>
        <taxon>Pygocentrus</taxon>
    </lineage>
</organism>
<evidence type="ECO:0000313" key="2">
    <source>
        <dbReference type="Ensembl" id="ENSPNAP00000074514.1"/>
    </source>
</evidence>
<dbReference type="Proteomes" id="UP001501920">
    <property type="component" value="Chromosome 27"/>
</dbReference>
<protein>
    <recommendedName>
        <fullName evidence="4">C2H2-type domain-containing protein</fullName>
    </recommendedName>
</protein>
<feature type="region of interest" description="Disordered" evidence="1">
    <location>
        <begin position="49"/>
        <end position="81"/>
    </location>
</feature>
<sequence>MWFGIGNHFCINHLGLNLAHECEPSDICPGCENLTDTLRVQSIAVKSSLSRPSSSFPGLLPESDTTHLGPSQTVREPKGDTVKATLPSKVENIPSMADVSNQVEHQQLSVYPLQAMTSTVPFFICSVTAAELVCGERRYKCLGCLRYYDHLASLLEHIQQGWTEGFSCGVFYRKLRSMHESRGICSSFQPKTNVPGTSCQNKHVCFSEGGKFRRHI</sequence>
<feature type="compositionally biased region" description="Low complexity" evidence="1">
    <location>
        <begin position="49"/>
        <end position="61"/>
    </location>
</feature>
<evidence type="ECO:0008006" key="4">
    <source>
        <dbReference type="Google" id="ProtNLM"/>
    </source>
</evidence>
<dbReference type="PANTHER" id="PTHR33517:SF2">
    <property type="entry name" value="PROTEIN FAM170B"/>
    <property type="match status" value="1"/>
</dbReference>
<dbReference type="InterPro" id="IPR040879">
    <property type="entry name" value="Spt46-like"/>
</dbReference>
<accession>A0AAR2LID0</accession>
<proteinExistence type="predicted"/>
<dbReference type="AlphaFoldDB" id="A0AAR2LID0"/>
<dbReference type="PANTHER" id="PTHR33517">
    <property type="entry name" value="PROTEIN FAM170B-RELATED"/>
    <property type="match status" value="1"/>
</dbReference>
<dbReference type="Ensembl" id="ENSPNAT00000073915.1">
    <property type="protein sequence ID" value="ENSPNAP00000074514.1"/>
    <property type="gene ID" value="ENSPNAG00000030341.1"/>
</dbReference>
<dbReference type="GO" id="GO:0009566">
    <property type="term" value="P:fertilization"/>
    <property type="evidence" value="ECO:0007669"/>
    <property type="project" value="TreeGrafter"/>
</dbReference>
<name>A0AAR2LID0_PYGNA</name>
<reference evidence="2" key="2">
    <citation type="submission" date="2025-08" db="UniProtKB">
        <authorList>
            <consortium name="Ensembl"/>
        </authorList>
    </citation>
    <scope>IDENTIFICATION</scope>
</reference>
<dbReference type="Pfam" id="PF17734">
    <property type="entry name" value="Spt46"/>
    <property type="match status" value="1"/>
</dbReference>
<keyword evidence="3" id="KW-1185">Reference proteome</keyword>
<evidence type="ECO:0000313" key="3">
    <source>
        <dbReference type="Proteomes" id="UP001501920"/>
    </source>
</evidence>